<keyword evidence="3" id="KW-1133">Transmembrane helix</keyword>
<dbReference type="PATRIC" id="fig|1666911.3.peg.3408"/>
<gene>
    <name evidence="5" type="ORF">HLUCCA11_21385</name>
</gene>
<comment type="similarity">
    <text evidence="1">Belongs to the protein kinase superfamily. ADCK protein kinase family.</text>
</comment>
<evidence type="ECO:0000313" key="5">
    <source>
        <dbReference type="EMBL" id="KPQ32491.1"/>
    </source>
</evidence>
<keyword evidence="5" id="KW-0418">Kinase</keyword>
<feature type="compositionally biased region" description="Low complexity" evidence="2">
    <location>
        <begin position="1"/>
        <end position="24"/>
    </location>
</feature>
<dbReference type="AlphaFoldDB" id="A0A0P7YPX2"/>
<dbReference type="Proteomes" id="UP000050465">
    <property type="component" value="Unassembled WGS sequence"/>
</dbReference>
<dbReference type="PANTHER" id="PTHR10566:SF113">
    <property type="entry name" value="PROTEIN ACTIVITY OF BC1 COMPLEX KINASE 7, CHLOROPLASTIC"/>
    <property type="match status" value="1"/>
</dbReference>
<feature type="transmembrane region" description="Helical" evidence="3">
    <location>
        <begin position="688"/>
        <end position="709"/>
    </location>
</feature>
<keyword evidence="5" id="KW-0808">Transferase</keyword>
<dbReference type="InterPro" id="IPR000719">
    <property type="entry name" value="Prot_kinase_dom"/>
</dbReference>
<dbReference type="EMBL" id="LJZR01000055">
    <property type="protein sequence ID" value="KPQ32491.1"/>
    <property type="molecule type" value="Genomic_DNA"/>
</dbReference>
<dbReference type="CDD" id="cd05121">
    <property type="entry name" value="ABC1_ADCK3-like"/>
    <property type="match status" value="1"/>
</dbReference>
<reference evidence="5 6" key="1">
    <citation type="submission" date="2015-09" db="EMBL/GenBank/DDBJ databases">
        <title>Identification and resolution of microdiversity through metagenomic sequencing of parallel consortia.</title>
        <authorList>
            <person name="Nelson W.C."/>
            <person name="Romine M.F."/>
            <person name="Lindemann S.R."/>
        </authorList>
    </citation>
    <scope>NUCLEOTIDE SEQUENCE [LARGE SCALE GENOMIC DNA]</scope>
    <source>
        <strain evidence="5">Ana</strain>
    </source>
</reference>
<evidence type="ECO:0000256" key="3">
    <source>
        <dbReference type="SAM" id="Phobius"/>
    </source>
</evidence>
<keyword evidence="3" id="KW-0472">Membrane</keyword>
<dbReference type="PANTHER" id="PTHR10566">
    <property type="entry name" value="CHAPERONE-ACTIVITY OF BC1 COMPLEX CABC1 -RELATED"/>
    <property type="match status" value="1"/>
</dbReference>
<dbReference type="PROSITE" id="PS50011">
    <property type="entry name" value="PROTEIN_KINASE_DOM"/>
    <property type="match status" value="1"/>
</dbReference>
<accession>A0A0P7YPX2</accession>
<keyword evidence="3" id="KW-0812">Transmembrane</keyword>
<proteinExistence type="inferred from homology"/>
<dbReference type="Pfam" id="PF03109">
    <property type="entry name" value="ABC1"/>
    <property type="match status" value="1"/>
</dbReference>
<feature type="compositionally biased region" description="Basic and acidic residues" evidence="2">
    <location>
        <begin position="80"/>
        <end position="103"/>
    </location>
</feature>
<protein>
    <submittedName>
        <fullName evidence="5">Putative unusual protein kinase regulating ubiquinone biosynthesis, AarF/ABC1/UbiB family</fullName>
    </submittedName>
</protein>
<dbReference type="GO" id="GO:0016020">
    <property type="term" value="C:membrane"/>
    <property type="evidence" value="ECO:0007669"/>
    <property type="project" value="GOC"/>
</dbReference>
<dbReference type="InterPro" id="IPR004147">
    <property type="entry name" value="ABC1_dom"/>
</dbReference>
<organism evidence="5 6">
    <name type="scientific">Phormidesmis priestleyi Ana</name>
    <dbReference type="NCBI Taxonomy" id="1666911"/>
    <lineage>
        <taxon>Bacteria</taxon>
        <taxon>Bacillati</taxon>
        <taxon>Cyanobacteriota</taxon>
        <taxon>Cyanophyceae</taxon>
        <taxon>Leptolyngbyales</taxon>
        <taxon>Leptolyngbyaceae</taxon>
        <taxon>Phormidesmis</taxon>
    </lineage>
</organism>
<name>A0A0P7YPX2_9CYAN</name>
<dbReference type="GO" id="GO:0046467">
    <property type="term" value="P:membrane lipid biosynthetic process"/>
    <property type="evidence" value="ECO:0007669"/>
    <property type="project" value="TreeGrafter"/>
</dbReference>
<keyword evidence="5" id="KW-0830">Ubiquinone</keyword>
<evidence type="ECO:0000256" key="2">
    <source>
        <dbReference type="SAM" id="MobiDB-lite"/>
    </source>
</evidence>
<feature type="transmembrane region" description="Helical" evidence="3">
    <location>
        <begin position="715"/>
        <end position="737"/>
    </location>
</feature>
<sequence length="746" mass="83453">MSAVSQESEFSVPSESSVEPIVTSALPEDDLSEGGLSEGGLSEGGLSEGGLSEGGLSEDKLGSQSTHSDAYPNGHSPKGHRFDRSLDHPIDEHTIDERMRESRPSQAPTQKFKTELNGHSVPKIKDFSEPDNFPGHADSSRTNPGYTEQAKHTPSLVPPGLPYPEHTEVGDRARALTPSTYSGSSYKDGDYRWNRGRYSRPQRFIDIWSFVLKLLYKRWLYGKAWSYGGSVTPKKKTQRREEIAVWLRESCLSLGPTFIKIGQLFSTRADLFPIEYVNELSKLQDRVPAFSYEQVKETIEHDFGRSLAELYNSFDPVPIAAASLGQVHCAQLHSGEEVVVKVQRPGLSRLFAIDLDILKGIAQYFQNHPDWGKGRDWIGIYEECCRLLWLEIDFLHEGRNADKFRRNFRGVDWVMVPRIYWRYTSPRVLTMEYMPGIKISHYEALESAGLDRKRLARLGAEAYLRQLLTDGFFHADPHPGNIAVNPSDGALIFYDFGMMGQIQAVTRSRLMDTFVGIAQRNASQVMSALVSLGALAEIDDMGPVRRSIQYILDNLMDKPFEEQSVAAISDDLYAVAYDQPFRFPATFTFVMRAFSTLEGVGKGLDPEFNFMEAAKPYASELMTNGGPDEPNGLLGELSRQAAQVGSSALSLPRRIEDTLDRLDRGDIRVRIRSIESDRIMRRNSNLSLANSYALLVGTFTLSATLLTIFYEVLTIWPAVVMGGLAAFTGIALIRLLMRVAKADRMP</sequence>
<evidence type="ECO:0000259" key="4">
    <source>
        <dbReference type="PROSITE" id="PS50011"/>
    </source>
</evidence>
<feature type="region of interest" description="Disordered" evidence="2">
    <location>
        <begin position="1"/>
        <end position="162"/>
    </location>
</feature>
<dbReference type="InterPro" id="IPR050154">
    <property type="entry name" value="UbiB_kinase"/>
</dbReference>
<dbReference type="GO" id="GO:0004672">
    <property type="term" value="F:protein kinase activity"/>
    <property type="evidence" value="ECO:0007669"/>
    <property type="project" value="InterPro"/>
</dbReference>
<evidence type="ECO:0000256" key="1">
    <source>
        <dbReference type="ARBA" id="ARBA00009670"/>
    </source>
</evidence>
<dbReference type="GO" id="GO:1901031">
    <property type="term" value="P:regulation of response to reactive oxygen species"/>
    <property type="evidence" value="ECO:0007669"/>
    <property type="project" value="TreeGrafter"/>
</dbReference>
<dbReference type="STRING" id="1666911.HLUCCA11_21385"/>
<evidence type="ECO:0000313" key="6">
    <source>
        <dbReference type="Proteomes" id="UP000050465"/>
    </source>
</evidence>
<feature type="compositionally biased region" description="Gly residues" evidence="2">
    <location>
        <begin position="36"/>
        <end position="53"/>
    </location>
</feature>
<dbReference type="InterPro" id="IPR011009">
    <property type="entry name" value="Kinase-like_dom_sf"/>
</dbReference>
<feature type="domain" description="Protein kinase" evidence="4">
    <location>
        <begin position="292"/>
        <end position="686"/>
    </location>
</feature>
<dbReference type="SUPFAM" id="SSF56112">
    <property type="entry name" value="Protein kinase-like (PK-like)"/>
    <property type="match status" value="1"/>
</dbReference>
<comment type="caution">
    <text evidence="5">The sequence shown here is derived from an EMBL/GenBank/DDBJ whole genome shotgun (WGS) entry which is preliminary data.</text>
</comment>
<dbReference type="GO" id="GO:0005524">
    <property type="term" value="F:ATP binding"/>
    <property type="evidence" value="ECO:0007669"/>
    <property type="project" value="InterPro"/>
</dbReference>